<gene>
    <name evidence="2" type="ORF">HDU87_003104</name>
</gene>
<comment type="caution">
    <text evidence="2">The sequence shown here is derived from an EMBL/GenBank/DDBJ whole genome shotgun (WGS) entry which is preliminary data.</text>
</comment>
<accession>A0AAD5XQV2</accession>
<keyword evidence="1" id="KW-0677">Repeat</keyword>
<name>A0AAD5XQV2_9FUNG</name>
<evidence type="ECO:0000313" key="3">
    <source>
        <dbReference type="Proteomes" id="UP001212152"/>
    </source>
</evidence>
<evidence type="ECO:0000313" key="2">
    <source>
        <dbReference type="EMBL" id="KAJ3179146.1"/>
    </source>
</evidence>
<reference evidence="2" key="1">
    <citation type="submission" date="2020-05" db="EMBL/GenBank/DDBJ databases">
        <title>Phylogenomic resolution of chytrid fungi.</title>
        <authorList>
            <person name="Stajich J.E."/>
            <person name="Amses K."/>
            <person name="Simmons R."/>
            <person name="Seto K."/>
            <person name="Myers J."/>
            <person name="Bonds A."/>
            <person name="Quandt C.A."/>
            <person name="Barry K."/>
            <person name="Liu P."/>
            <person name="Grigoriev I."/>
            <person name="Longcore J.E."/>
            <person name="James T.Y."/>
        </authorList>
    </citation>
    <scope>NUCLEOTIDE SEQUENCE</scope>
    <source>
        <strain evidence="2">JEL0379</strain>
    </source>
</reference>
<dbReference type="AlphaFoldDB" id="A0AAD5XQV2"/>
<dbReference type="EMBL" id="JADGJQ010000022">
    <property type="protein sequence ID" value="KAJ3179146.1"/>
    <property type="molecule type" value="Genomic_DNA"/>
</dbReference>
<evidence type="ECO:0000256" key="1">
    <source>
        <dbReference type="ARBA" id="ARBA00022737"/>
    </source>
</evidence>
<dbReference type="InterPro" id="IPR001611">
    <property type="entry name" value="Leu-rich_rpt"/>
</dbReference>
<dbReference type="Gene3D" id="3.80.10.10">
    <property type="entry name" value="Ribonuclease Inhibitor"/>
    <property type="match status" value="2"/>
</dbReference>
<dbReference type="InterPro" id="IPR032675">
    <property type="entry name" value="LRR_dom_sf"/>
</dbReference>
<dbReference type="SMART" id="SM00368">
    <property type="entry name" value="LRR_RI"/>
    <property type="match status" value="7"/>
</dbReference>
<keyword evidence="3" id="KW-1185">Reference proteome</keyword>
<sequence length="441" mass="47382">MTLQISDYLDNYLQLCREKNVFSVPSLCRSLQNAIDVGTAPDAFYLSGTQSDLTHTRLTDAYVDILIKPLVTCGVVLRQLDMSCNEIGDEGATALAKFLKDDGSLETLNLRANSIQPTGIAALSRALHINERLHTLDISSNNIGGSGGMELANMLQLNSTLRTLSIASGGISAAGLIALSTVLCNNTTLAALDLSNNFAVPYSRSATADIMRHFATMLECNFSLTVIGCRKMRILDEDLRECWGKAVGVNLRITELDLSANTITRDGSVILFKALHGHPSLTTLKLSSCQIQDEGAEAVAAMLPNNYTLTTLYIDYGGITGVGLIAIAKALPHNQALKRIHVWGNKWDTAACEIWAPLLGGPQVDVHTSDNLHERLARPGALFPVDGRRTVSVHAKSADNTDAAAAASSRTIARLYDTDVDVVFYGVEGVPCVARRGVKAK</sequence>
<organism evidence="2 3">
    <name type="scientific">Geranomyces variabilis</name>
    <dbReference type="NCBI Taxonomy" id="109894"/>
    <lineage>
        <taxon>Eukaryota</taxon>
        <taxon>Fungi</taxon>
        <taxon>Fungi incertae sedis</taxon>
        <taxon>Chytridiomycota</taxon>
        <taxon>Chytridiomycota incertae sedis</taxon>
        <taxon>Chytridiomycetes</taxon>
        <taxon>Spizellomycetales</taxon>
        <taxon>Powellomycetaceae</taxon>
        <taxon>Geranomyces</taxon>
    </lineage>
</organism>
<protein>
    <recommendedName>
        <fullName evidence="4">RNI-like protein</fullName>
    </recommendedName>
</protein>
<dbReference type="Pfam" id="PF13516">
    <property type="entry name" value="LRR_6"/>
    <property type="match status" value="6"/>
</dbReference>
<dbReference type="SUPFAM" id="SSF52047">
    <property type="entry name" value="RNI-like"/>
    <property type="match status" value="2"/>
</dbReference>
<dbReference type="InterPro" id="IPR052201">
    <property type="entry name" value="LRR-containing_regulator"/>
</dbReference>
<dbReference type="Proteomes" id="UP001212152">
    <property type="component" value="Unassembled WGS sequence"/>
</dbReference>
<dbReference type="PANTHER" id="PTHR24111:SF0">
    <property type="entry name" value="LEUCINE-RICH REPEAT-CONTAINING PROTEIN"/>
    <property type="match status" value="1"/>
</dbReference>
<dbReference type="PANTHER" id="PTHR24111">
    <property type="entry name" value="LEUCINE-RICH REPEAT-CONTAINING PROTEIN 34"/>
    <property type="match status" value="1"/>
</dbReference>
<proteinExistence type="predicted"/>
<evidence type="ECO:0008006" key="4">
    <source>
        <dbReference type="Google" id="ProtNLM"/>
    </source>
</evidence>